<dbReference type="Proteomes" id="UP000030655">
    <property type="component" value="Unassembled WGS sequence"/>
</dbReference>
<dbReference type="HOGENOM" id="CLU_1065469_0_0_1"/>
<dbReference type="VEuPathDB" id="MicrosporidiaDB:H312_00999"/>
<dbReference type="OrthoDB" id="2188052at2759"/>
<keyword evidence="2" id="KW-1185">Reference proteome</keyword>
<sequence length="261" mass="30708">MLNPKLLDKNRIYSCDNKGYLIYTTIDGDIKIKNERNILYSDEYKKDIKIFTKSKHLFTTVDEHVGLRVWNEVNSIYTYKHNDMFYHDTSSAGTIASISDYSIRMFDVKQRYSFNSYRYFGGKKCVWKDDSIFYAFNAEGITKFDIRNGSRELFAFLDIKDLIYTNESIYFIQERNNRRYLMKSNCNLLENFVSKPIGGKVLCKLDRRYNVIIGGDEEIELIGKEDICYKNDQIGIVNIITSHDNHYFLGTTVGLIRFNIE</sequence>
<accession>A0A059F3N8</accession>
<proteinExistence type="predicted"/>
<protein>
    <submittedName>
        <fullName evidence="1">Uncharacterized protein</fullName>
    </submittedName>
</protein>
<reference evidence="2" key="1">
    <citation type="submission" date="2013-02" db="EMBL/GenBank/DDBJ databases">
        <authorList>
            <consortium name="The Broad Institute Genome Sequencing Platform"/>
            <person name="Cuomo C."/>
            <person name="Becnel J."/>
            <person name="Sanscrainte N."/>
            <person name="Walker B."/>
            <person name="Young S.K."/>
            <person name="Zeng Q."/>
            <person name="Gargeya S."/>
            <person name="Fitzgerald M."/>
            <person name="Haas B."/>
            <person name="Abouelleil A."/>
            <person name="Alvarado L."/>
            <person name="Arachchi H.M."/>
            <person name="Berlin A.M."/>
            <person name="Chapman S.B."/>
            <person name="Dewar J."/>
            <person name="Goldberg J."/>
            <person name="Griggs A."/>
            <person name="Gujja S."/>
            <person name="Hansen M."/>
            <person name="Howarth C."/>
            <person name="Imamovic A."/>
            <person name="Larimer J."/>
            <person name="McCowan C."/>
            <person name="Murphy C."/>
            <person name="Neiman D."/>
            <person name="Pearson M."/>
            <person name="Priest M."/>
            <person name="Roberts A."/>
            <person name="Saif S."/>
            <person name="Shea T."/>
            <person name="Sisk P."/>
            <person name="Sykes S."/>
            <person name="Wortman J."/>
            <person name="Nusbaum C."/>
            <person name="Birren B."/>
        </authorList>
    </citation>
    <scope>NUCLEOTIDE SEQUENCE [LARGE SCALE GENOMIC DNA]</scope>
    <source>
        <strain evidence="2">PRA339</strain>
    </source>
</reference>
<evidence type="ECO:0000313" key="2">
    <source>
        <dbReference type="Proteomes" id="UP000030655"/>
    </source>
</evidence>
<reference evidence="1 2" key="2">
    <citation type="submission" date="2014-03" db="EMBL/GenBank/DDBJ databases">
        <title>The Genome Sequence of Anncaliia algerae insect isolate PRA339.</title>
        <authorList>
            <consortium name="The Broad Institute Genome Sequencing Platform"/>
            <consortium name="The Broad Institute Genome Sequencing Center for Infectious Disease"/>
            <person name="Cuomo C."/>
            <person name="Becnel J."/>
            <person name="Sanscrainte N."/>
            <person name="Walker B."/>
            <person name="Young S.K."/>
            <person name="Zeng Q."/>
            <person name="Gargeya S."/>
            <person name="Fitzgerald M."/>
            <person name="Haas B."/>
            <person name="Abouelleil A."/>
            <person name="Alvarado L."/>
            <person name="Arachchi H.M."/>
            <person name="Berlin A.M."/>
            <person name="Chapman S.B."/>
            <person name="Dewar J."/>
            <person name="Goldberg J."/>
            <person name="Griggs A."/>
            <person name="Gujja S."/>
            <person name="Hansen M."/>
            <person name="Howarth C."/>
            <person name="Imamovic A."/>
            <person name="Larimer J."/>
            <person name="McCowan C."/>
            <person name="Murphy C."/>
            <person name="Neiman D."/>
            <person name="Pearson M."/>
            <person name="Priest M."/>
            <person name="Roberts A."/>
            <person name="Saif S."/>
            <person name="Shea T."/>
            <person name="Sisk P."/>
            <person name="Sykes S."/>
            <person name="Wortman J."/>
            <person name="Nusbaum C."/>
            <person name="Birren B."/>
        </authorList>
    </citation>
    <scope>NUCLEOTIDE SEQUENCE [LARGE SCALE GENOMIC DNA]</scope>
    <source>
        <strain evidence="1 2">PRA339</strain>
    </source>
</reference>
<evidence type="ECO:0000313" key="1">
    <source>
        <dbReference type="EMBL" id="KCZ81546.1"/>
    </source>
</evidence>
<dbReference type="AlphaFoldDB" id="A0A059F3N8"/>
<gene>
    <name evidence="1" type="ORF">H312_00999</name>
</gene>
<organism evidence="1 2">
    <name type="scientific">Anncaliia algerae PRA339</name>
    <dbReference type="NCBI Taxonomy" id="1288291"/>
    <lineage>
        <taxon>Eukaryota</taxon>
        <taxon>Fungi</taxon>
        <taxon>Fungi incertae sedis</taxon>
        <taxon>Microsporidia</taxon>
        <taxon>Tubulinosematoidea</taxon>
        <taxon>Tubulinosematidae</taxon>
        <taxon>Anncaliia</taxon>
    </lineage>
</organism>
<dbReference type="EMBL" id="KK365140">
    <property type="protein sequence ID" value="KCZ81546.1"/>
    <property type="molecule type" value="Genomic_DNA"/>
</dbReference>
<name>A0A059F3N8_9MICR</name>